<feature type="transmembrane region" description="Helical" evidence="1">
    <location>
        <begin position="7"/>
        <end position="26"/>
    </location>
</feature>
<dbReference type="PROSITE" id="PS51257">
    <property type="entry name" value="PROKAR_LIPOPROTEIN"/>
    <property type="match status" value="1"/>
</dbReference>
<gene>
    <name evidence="2" type="ORF">S01H4_43115</name>
</gene>
<sequence length="102" mass="11642">MTKKTIILVLIILLVINTIFWLYMGISTYSCVSAAGGKYYKYLDEPKIRDSFGGSMIITFKYAYPHASFIILAITDAVLIAIYFMTIPLYKKEGKKLKKLEN</sequence>
<evidence type="ECO:0000313" key="2">
    <source>
        <dbReference type="EMBL" id="GAG96316.1"/>
    </source>
</evidence>
<dbReference type="EMBL" id="BART01023752">
    <property type="protein sequence ID" value="GAG96316.1"/>
    <property type="molecule type" value="Genomic_DNA"/>
</dbReference>
<accession>X1DIS6</accession>
<reference evidence="2" key="1">
    <citation type="journal article" date="2014" name="Front. Microbiol.">
        <title>High frequency of phylogenetically diverse reductive dehalogenase-homologous genes in deep subseafloor sedimentary metagenomes.</title>
        <authorList>
            <person name="Kawai M."/>
            <person name="Futagami T."/>
            <person name="Toyoda A."/>
            <person name="Takaki Y."/>
            <person name="Nishi S."/>
            <person name="Hori S."/>
            <person name="Arai W."/>
            <person name="Tsubouchi T."/>
            <person name="Morono Y."/>
            <person name="Uchiyama I."/>
            <person name="Ito T."/>
            <person name="Fujiyama A."/>
            <person name="Inagaki F."/>
            <person name="Takami H."/>
        </authorList>
    </citation>
    <scope>NUCLEOTIDE SEQUENCE</scope>
    <source>
        <strain evidence="2">Expedition CK06-06</strain>
    </source>
</reference>
<dbReference type="AlphaFoldDB" id="X1DIS6"/>
<keyword evidence="1" id="KW-1133">Transmembrane helix</keyword>
<keyword evidence="1" id="KW-0812">Transmembrane</keyword>
<keyword evidence="1" id="KW-0472">Membrane</keyword>
<feature type="transmembrane region" description="Helical" evidence="1">
    <location>
        <begin position="69"/>
        <end position="90"/>
    </location>
</feature>
<proteinExistence type="predicted"/>
<protein>
    <submittedName>
        <fullName evidence="2">Uncharacterized protein</fullName>
    </submittedName>
</protein>
<name>X1DIS6_9ZZZZ</name>
<organism evidence="2">
    <name type="scientific">marine sediment metagenome</name>
    <dbReference type="NCBI Taxonomy" id="412755"/>
    <lineage>
        <taxon>unclassified sequences</taxon>
        <taxon>metagenomes</taxon>
        <taxon>ecological metagenomes</taxon>
    </lineage>
</organism>
<comment type="caution">
    <text evidence="2">The sequence shown here is derived from an EMBL/GenBank/DDBJ whole genome shotgun (WGS) entry which is preliminary data.</text>
</comment>
<evidence type="ECO:0000256" key="1">
    <source>
        <dbReference type="SAM" id="Phobius"/>
    </source>
</evidence>